<dbReference type="Proteomes" id="UP000293360">
    <property type="component" value="Unassembled WGS sequence"/>
</dbReference>
<name>A0A4Q4SW86_9PEZI</name>
<evidence type="ECO:0000256" key="3">
    <source>
        <dbReference type="SAM" id="MobiDB-lite"/>
    </source>
</evidence>
<keyword evidence="2" id="KW-0560">Oxidoreductase</keyword>
<keyword evidence="5" id="KW-1185">Reference proteome</keyword>
<protein>
    <submittedName>
        <fullName evidence="4">Uncharacterized protein</fullName>
    </submittedName>
</protein>
<evidence type="ECO:0000313" key="4">
    <source>
        <dbReference type="EMBL" id="RYO81516.1"/>
    </source>
</evidence>
<dbReference type="SUPFAM" id="SSF51735">
    <property type="entry name" value="NAD(P)-binding Rossmann-fold domains"/>
    <property type="match status" value="1"/>
</dbReference>
<dbReference type="Gene3D" id="3.40.50.720">
    <property type="entry name" value="NAD(P)-binding Rossmann-like Domain"/>
    <property type="match status" value="1"/>
</dbReference>
<dbReference type="InterPro" id="IPR002347">
    <property type="entry name" value="SDR_fam"/>
</dbReference>
<dbReference type="PRINTS" id="PR00081">
    <property type="entry name" value="GDHRDH"/>
</dbReference>
<reference evidence="4 5" key="1">
    <citation type="submission" date="2018-06" db="EMBL/GenBank/DDBJ databases">
        <title>Complete Genomes of Monosporascus.</title>
        <authorList>
            <person name="Robinson A.J."/>
            <person name="Natvig D.O."/>
        </authorList>
    </citation>
    <scope>NUCLEOTIDE SEQUENCE [LARGE SCALE GENOMIC DNA]</scope>
    <source>
        <strain evidence="4 5">CBS 110550</strain>
    </source>
</reference>
<dbReference type="STRING" id="155417.A0A4Q4SW86"/>
<dbReference type="InterPro" id="IPR036291">
    <property type="entry name" value="NAD(P)-bd_dom_sf"/>
</dbReference>
<dbReference type="Pfam" id="PF00106">
    <property type="entry name" value="adh_short"/>
    <property type="match status" value="1"/>
</dbReference>
<comment type="similarity">
    <text evidence="1">Belongs to the short-chain dehydrogenases/reductases (SDR) family.</text>
</comment>
<dbReference type="GO" id="GO:0016491">
    <property type="term" value="F:oxidoreductase activity"/>
    <property type="evidence" value="ECO:0007669"/>
    <property type="project" value="UniProtKB-KW"/>
</dbReference>
<organism evidence="4 5">
    <name type="scientific">Monosporascus ibericus</name>
    <dbReference type="NCBI Taxonomy" id="155417"/>
    <lineage>
        <taxon>Eukaryota</taxon>
        <taxon>Fungi</taxon>
        <taxon>Dikarya</taxon>
        <taxon>Ascomycota</taxon>
        <taxon>Pezizomycotina</taxon>
        <taxon>Sordariomycetes</taxon>
        <taxon>Xylariomycetidae</taxon>
        <taxon>Xylariales</taxon>
        <taxon>Xylariales incertae sedis</taxon>
        <taxon>Monosporascus</taxon>
    </lineage>
</organism>
<dbReference type="EMBL" id="QJNU01000988">
    <property type="protein sequence ID" value="RYO81516.1"/>
    <property type="molecule type" value="Genomic_DNA"/>
</dbReference>
<sequence>MNRYAALHADPQGPGDARPTALQIIQDESLEGKLVGKVIIITGASGGIGAETARALFATGATLFLTGRDTKKAEANLSEILDSDRVSLMEMDTSSFASIRATTAKILAKSNNQVNILINNAGIMGIADLELTEDGYETHFATNHLGHFLLFQLLKHALLASSTPDFHSRVVNVASSTHRTIKNLNESDNYNFEKGGYMHPLAYANSKLANVYMANELERRYGSKGLHATSVHPGEIATDLLRNLGGKLVVDQIMSNKELAKGFKSPAQGAATTVLAAVGKEWENKGGKYLESCGEAKRGKDDGQMMTPGWVSHTYDPPTEERLWEDSLRMIGYDVAGDSE</sequence>
<feature type="region of interest" description="Disordered" evidence="3">
    <location>
        <begin position="295"/>
        <end position="318"/>
    </location>
</feature>
<proteinExistence type="inferred from homology"/>
<gene>
    <name evidence="4" type="ORF">DL764_009761</name>
</gene>
<dbReference type="OrthoDB" id="191139at2759"/>
<dbReference type="AlphaFoldDB" id="A0A4Q4SW86"/>
<accession>A0A4Q4SW86</accession>
<comment type="caution">
    <text evidence="4">The sequence shown here is derived from an EMBL/GenBank/DDBJ whole genome shotgun (WGS) entry which is preliminary data.</text>
</comment>
<evidence type="ECO:0000256" key="1">
    <source>
        <dbReference type="ARBA" id="ARBA00006484"/>
    </source>
</evidence>
<evidence type="ECO:0000256" key="2">
    <source>
        <dbReference type="ARBA" id="ARBA00023002"/>
    </source>
</evidence>
<dbReference type="PANTHER" id="PTHR24320:SF272">
    <property type="entry name" value="NAD(P)-BINDING ROSSMANN-FOLD SUPERFAMILY PROTEIN"/>
    <property type="match status" value="1"/>
</dbReference>
<evidence type="ECO:0000313" key="5">
    <source>
        <dbReference type="Proteomes" id="UP000293360"/>
    </source>
</evidence>
<dbReference type="PANTHER" id="PTHR24320">
    <property type="entry name" value="RETINOL DEHYDROGENASE"/>
    <property type="match status" value="1"/>
</dbReference>